<protein>
    <submittedName>
        <fullName evidence="2">Uncharacterized protein</fullName>
    </submittedName>
</protein>
<proteinExistence type="predicted"/>
<accession>A0A1B7NCM6</accession>
<feature type="compositionally biased region" description="Acidic residues" evidence="1">
    <location>
        <begin position="23"/>
        <end position="35"/>
    </location>
</feature>
<evidence type="ECO:0000256" key="1">
    <source>
        <dbReference type="SAM" id="MobiDB-lite"/>
    </source>
</evidence>
<feature type="compositionally biased region" description="Basic and acidic residues" evidence="1">
    <location>
        <begin position="82"/>
        <end position="102"/>
    </location>
</feature>
<dbReference type="EMBL" id="KV448153">
    <property type="protein sequence ID" value="OAX42596.1"/>
    <property type="molecule type" value="Genomic_DNA"/>
</dbReference>
<dbReference type="InParanoid" id="A0A1B7NCM6"/>
<dbReference type="OrthoDB" id="10547784at2759"/>
<name>A0A1B7NCM6_9AGAM</name>
<evidence type="ECO:0000313" key="2">
    <source>
        <dbReference type="EMBL" id="OAX42596.1"/>
    </source>
</evidence>
<keyword evidence="3" id="KW-1185">Reference proteome</keyword>
<dbReference type="Proteomes" id="UP000092154">
    <property type="component" value="Unassembled WGS sequence"/>
</dbReference>
<dbReference type="AlphaFoldDB" id="A0A1B7NCM6"/>
<reference evidence="2 3" key="1">
    <citation type="submission" date="2016-06" db="EMBL/GenBank/DDBJ databases">
        <title>Comparative genomics of the ectomycorrhizal sister species Rhizopogon vinicolor and Rhizopogon vesiculosus (Basidiomycota: Boletales) reveals a divergence of the mating type B locus.</title>
        <authorList>
            <consortium name="DOE Joint Genome Institute"/>
            <person name="Mujic A.B."/>
            <person name="Kuo A."/>
            <person name="Tritt A."/>
            <person name="Lipzen A."/>
            <person name="Chen C."/>
            <person name="Johnson J."/>
            <person name="Sharma A."/>
            <person name="Barry K."/>
            <person name="Grigoriev I.V."/>
            <person name="Spatafora J.W."/>
        </authorList>
    </citation>
    <scope>NUCLEOTIDE SEQUENCE [LARGE SCALE GENOMIC DNA]</scope>
    <source>
        <strain evidence="2 3">AM-OR11-026</strain>
    </source>
</reference>
<gene>
    <name evidence="2" type="ORF">K503DRAFT_324602</name>
</gene>
<organism evidence="2 3">
    <name type="scientific">Rhizopogon vinicolor AM-OR11-026</name>
    <dbReference type="NCBI Taxonomy" id="1314800"/>
    <lineage>
        <taxon>Eukaryota</taxon>
        <taxon>Fungi</taxon>
        <taxon>Dikarya</taxon>
        <taxon>Basidiomycota</taxon>
        <taxon>Agaricomycotina</taxon>
        <taxon>Agaricomycetes</taxon>
        <taxon>Agaricomycetidae</taxon>
        <taxon>Boletales</taxon>
        <taxon>Suillineae</taxon>
        <taxon>Rhizopogonaceae</taxon>
        <taxon>Rhizopogon</taxon>
    </lineage>
</organism>
<feature type="compositionally biased region" description="Acidic residues" evidence="1">
    <location>
        <begin position="50"/>
        <end position="69"/>
    </location>
</feature>
<feature type="compositionally biased region" description="Basic and acidic residues" evidence="1">
    <location>
        <begin position="1"/>
        <end position="10"/>
    </location>
</feature>
<evidence type="ECO:0000313" key="3">
    <source>
        <dbReference type="Proteomes" id="UP000092154"/>
    </source>
</evidence>
<sequence>MTSYIDDLKNQTDIIDVNNDECGSSEEEFPPEPEDLIQGPMSGNFKYDEDNSFDEEEEEEEEFTPEPEDSIQVQMSGFSERGPQDKTVSRGQGPEDKNKKQDNQPPKEPTIIKRPAVKESKKISGAKYK</sequence>
<feature type="region of interest" description="Disordered" evidence="1">
    <location>
        <begin position="1"/>
        <end position="129"/>
    </location>
</feature>